<evidence type="ECO:0000313" key="7">
    <source>
        <dbReference type="Proteomes" id="UP000285060"/>
    </source>
</evidence>
<sequence length="272" mass="29948">MCIQPTTAASARLFPHRFRRKSVYRQAAADLFRHLATLSGPTTTVGVSFYDIYKNHVCDLLNDRKKIHALEDNDGVVQLLGVSEVAITSDTMLTDLVEKGEASRITSINGVHDDSSRSHAILRVTLYTDATVGHQTITGGTAKGRLSMVDLAGSERACETQTDEYALVAGPREIDTACTRCSKSTRMEGAEINKSLLALKECIRAMDMGAKHLPFRQSKLTQILRDSFMCDTSRTVMIATISPCSEHSNHTLNTLRYADRLKEIHGRGADDC</sequence>
<keyword evidence="4" id="KW-0505">Motor protein</keyword>
<comment type="similarity">
    <text evidence="3 4">Belongs to the TRAFAC class myosin-kinesin ATPase superfamily. Kinesin family.</text>
</comment>
<dbReference type="Proteomes" id="UP000285060">
    <property type="component" value="Unassembled WGS sequence"/>
</dbReference>
<dbReference type="Pfam" id="PF00225">
    <property type="entry name" value="Kinesin"/>
    <property type="match status" value="1"/>
</dbReference>
<evidence type="ECO:0000256" key="1">
    <source>
        <dbReference type="ARBA" id="ARBA00022741"/>
    </source>
</evidence>
<reference evidence="6 7" key="1">
    <citation type="submission" date="2018-08" db="EMBL/GenBank/DDBJ databases">
        <title>Aphanomyces genome sequencing and annotation.</title>
        <authorList>
            <person name="Minardi D."/>
            <person name="Oidtmann B."/>
            <person name="Van Der Giezen M."/>
            <person name="Studholme D.J."/>
        </authorList>
    </citation>
    <scope>NUCLEOTIDE SEQUENCE [LARGE SCALE GENOMIC DNA]</scope>
    <source>
        <strain evidence="6 7">NJM0002</strain>
    </source>
</reference>
<keyword evidence="1 4" id="KW-0547">Nucleotide-binding</keyword>
<keyword evidence="7" id="KW-1185">Reference proteome</keyword>
<evidence type="ECO:0000256" key="2">
    <source>
        <dbReference type="ARBA" id="ARBA00022840"/>
    </source>
</evidence>
<dbReference type="InterPro" id="IPR036961">
    <property type="entry name" value="Kinesin_motor_dom_sf"/>
</dbReference>
<accession>A0A3R6Y3I3</accession>
<dbReference type="EMBL" id="QUSY01001270">
    <property type="protein sequence ID" value="RHY25521.1"/>
    <property type="molecule type" value="Genomic_DNA"/>
</dbReference>
<name>A0A3R6Y3I3_9STRA</name>
<dbReference type="InterPro" id="IPR019821">
    <property type="entry name" value="Kinesin_motor_CS"/>
</dbReference>
<comment type="caution">
    <text evidence="3">Lacks conserved residue(s) required for the propagation of feature annotation.</text>
</comment>
<dbReference type="SMART" id="SM00129">
    <property type="entry name" value="KISc"/>
    <property type="match status" value="1"/>
</dbReference>
<dbReference type="Gene3D" id="3.40.850.10">
    <property type="entry name" value="Kinesin motor domain"/>
    <property type="match status" value="1"/>
</dbReference>
<evidence type="ECO:0000313" key="6">
    <source>
        <dbReference type="EMBL" id="RHY25521.1"/>
    </source>
</evidence>
<dbReference type="InterPro" id="IPR027640">
    <property type="entry name" value="Kinesin-like_fam"/>
</dbReference>
<dbReference type="GO" id="GO:0003777">
    <property type="term" value="F:microtubule motor activity"/>
    <property type="evidence" value="ECO:0007669"/>
    <property type="project" value="InterPro"/>
</dbReference>
<keyword evidence="4" id="KW-0493">Microtubule</keyword>
<evidence type="ECO:0000256" key="4">
    <source>
        <dbReference type="RuleBase" id="RU000394"/>
    </source>
</evidence>
<dbReference type="GO" id="GO:0005524">
    <property type="term" value="F:ATP binding"/>
    <property type="evidence" value="ECO:0007669"/>
    <property type="project" value="UniProtKB-KW"/>
</dbReference>
<dbReference type="AlphaFoldDB" id="A0A3R6Y3I3"/>
<evidence type="ECO:0000259" key="5">
    <source>
        <dbReference type="PROSITE" id="PS50067"/>
    </source>
</evidence>
<dbReference type="SUPFAM" id="SSF52540">
    <property type="entry name" value="P-loop containing nucleoside triphosphate hydrolases"/>
    <property type="match status" value="1"/>
</dbReference>
<proteinExistence type="inferred from homology"/>
<dbReference type="GO" id="GO:0005874">
    <property type="term" value="C:microtubule"/>
    <property type="evidence" value="ECO:0007669"/>
    <property type="project" value="UniProtKB-KW"/>
</dbReference>
<dbReference type="PRINTS" id="PR00380">
    <property type="entry name" value="KINESINHEAVY"/>
</dbReference>
<dbReference type="GO" id="GO:0007019">
    <property type="term" value="P:microtubule depolymerization"/>
    <property type="evidence" value="ECO:0007669"/>
    <property type="project" value="TreeGrafter"/>
</dbReference>
<dbReference type="InterPro" id="IPR001752">
    <property type="entry name" value="Kinesin_motor_dom"/>
</dbReference>
<evidence type="ECO:0000256" key="3">
    <source>
        <dbReference type="PROSITE-ProRule" id="PRU00283"/>
    </source>
</evidence>
<organism evidence="6 7">
    <name type="scientific">Aphanomyces invadans</name>
    <dbReference type="NCBI Taxonomy" id="157072"/>
    <lineage>
        <taxon>Eukaryota</taxon>
        <taxon>Sar</taxon>
        <taxon>Stramenopiles</taxon>
        <taxon>Oomycota</taxon>
        <taxon>Saprolegniomycetes</taxon>
        <taxon>Saprolegniales</taxon>
        <taxon>Verrucalvaceae</taxon>
        <taxon>Aphanomyces</taxon>
    </lineage>
</organism>
<keyword evidence="2 4" id="KW-0067">ATP-binding</keyword>
<protein>
    <recommendedName>
        <fullName evidence="4">Kinesin-like protein</fullName>
    </recommendedName>
</protein>
<dbReference type="GO" id="GO:0007018">
    <property type="term" value="P:microtubule-based movement"/>
    <property type="evidence" value="ECO:0007669"/>
    <property type="project" value="InterPro"/>
</dbReference>
<gene>
    <name evidence="6" type="ORF">DYB32_008260</name>
</gene>
<dbReference type="GO" id="GO:0008017">
    <property type="term" value="F:microtubule binding"/>
    <property type="evidence" value="ECO:0007669"/>
    <property type="project" value="InterPro"/>
</dbReference>
<dbReference type="PANTHER" id="PTHR47971">
    <property type="entry name" value="KINESIN-RELATED PROTEIN 6"/>
    <property type="match status" value="1"/>
</dbReference>
<feature type="domain" description="Kinesin motor" evidence="5">
    <location>
        <begin position="1"/>
        <end position="264"/>
    </location>
</feature>
<dbReference type="VEuPathDB" id="FungiDB:H310_09942"/>
<dbReference type="InterPro" id="IPR027417">
    <property type="entry name" value="P-loop_NTPase"/>
</dbReference>
<dbReference type="PROSITE" id="PS00411">
    <property type="entry name" value="KINESIN_MOTOR_1"/>
    <property type="match status" value="1"/>
</dbReference>
<dbReference type="PANTHER" id="PTHR47971:SF20">
    <property type="entry name" value="KINESIN-LIKE PROTEIN KIF24"/>
    <property type="match status" value="1"/>
</dbReference>
<comment type="caution">
    <text evidence="6">The sequence shown here is derived from an EMBL/GenBank/DDBJ whole genome shotgun (WGS) entry which is preliminary data.</text>
</comment>
<dbReference type="PROSITE" id="PS50067">
    <property type="entry name" value="KINESIN_MOTOR_2"/>
    <property type="match status" value="1"/>
</dbReference>